<keyword evidence="1" id="KW-1133">Transmembrane helix</keyword>
<accession>A0A2D3WFG1</accession>
<dbReference type="PANTHER" id="PTHR46663:SF2">
    <property type="entry name" value="GGDEF DOMAIN-CONTAINING PROTEIN"/>
    <property type="match status" value="1"/>
</dbReference>
<evidence type="ECO:0000256" key="1">
    <source>
        <dbReference type="SAM" id="Phobius"/>
    </source>
</evidence>
<sequence length="393" mass="44349">MHMSILHSLIFFGAPRSEIDSNDLNDRVNLERAKIYFSHTKISLLSLFLGLVIGVVLLDFFEVSWTLITLWSLALSALGIVLFRYEQQVHAVTLTPQNVGILIAKRLGISFGIALVWGLFIPLMPESSKVAYTFSYIAMSTFVHIGFLSFSLIPVQFSVNFLGVLLPLEVTLIGKYFKTDDPFFAILAAIFMLCEGVLFLKALVNATTAVRVIVLNEKLKDEILASAEAKKRIEYLAYHDHLTGVWNRRYIENFIDTLRKERQTFGIILLDMNYFKEINDTYGHAFGDELLIGFVQTMQPTLPKSACLGRLGGDEFIVVLRECHSYTTLEETMLTLKALLKKVYTINAVEITSSTSVGAALYPIDANDVEALIRLADERMYADKHNDHRVFNP</sequence>
<feature type="transmembrane region" description="Helical" evidence="1">
    <location>
        <begin position="42"/>
        <end position="61"/>
    </location>
</feature>
<gene>
    <name evidence="3" type="ORF">CFH80_08130</name>
</gene>
<dbReference type="InterPro" id="IPR029787">
    <property type="entry name" value="Nucleotide_cyclase"/>
</dbReference>
<dbReference type="NCBIfam" id="TIGR00254">
    <property type="entry name" value="GGDEF"/>
    <property type="match status" value="1"/>
</dbReference>
<dbReference type="PANTHER" id="PTHR46663">
    <property type="entry name" value="DIGUANYLATE CYCLASE DGCT-RELATED"/>
    <property type="match status" value="1"/>
</dbReference>
<proteinExistence type="predicted"/>
<dbReference type="AlphaFoldDB" id="A0A2D3WFG1"/>
<dbReference type="Proteomes" id="UP000231638">
    <property type="component" value="Unassembled WGS sequence"/>
</dbReference>
<dbReference type="SMART" id="SM00267">
    <property type="entry name" value="GGDEF"/>
    <property type="match status" value="1"/>
</dbReference>
<dbReference type="STRING" id="366522.GCA_001548055_00684"/>
<feature type="transmembrane region" description="Helical" evidence="1">
    <location>
        <begin position="157"/>
        <end position="177"/>
    </location>
</feature>
<evidence type="ECO:0000313" key="4">
    <source>
        <dbReference type="Proteomes" id="UP000231638"/>
    </source>
</evidence>
<keyword evidence="1" id="KW-0472">Membrane</keyword>
<evidence type="ECO:0000259" key="2">
    <source>
        <dbReference type="PROSITE" id="PS50887"/>
    </source>
</evidence>
<organism evidence="3 4">
    <name type="scientific">Sulfurospirillum cavolei</name>
    <dbReference type="NCBI Taxonomy" id="366522"/>
    <lineage>
        <taxon>Bacteria</taxon>
        <taxon>Pseudomonadati</taxon>
        <taxon>Campylobacterota</taxon>
        <taxon>Epsilonproteobacteria</taxon>
        <taxon>Campylobacterales</taxon>
        <taxon>Sulfurospirillaceae</taxon>
        <taxon>Sulfurospirillum</taxon>
    </lineage>
</organism>
<keyword evidence="1" id="KW-0812">Transmembrane</keyword>
<dbReference type="InterPro" id="IPR052163">
    <property type="entry name" value="DGC-Regulatory_Protein"/>
</dbReference>
<dbReference type="Pfam" id="PF00990">
    <property type="entry name" value="GGDEF"/>
    <property type="match status" value="1"/>
</dbReference>
<comment type="caution">
    <text evidence="3">The sequence shown here is derived from an EMBL/GenBank/DDBJ whole genome shotgun (WGS) entry which is preliminary data.</text>
</comment>
<dbReference type="SUPFAM" id="SSF55073">
    <property type="entry name" value="Nucleotide cyclase"/>
    <property type="match status" value="1"/>
</dbReference>
<dbReference type="EMBL" id="DLUG01000212">
    <property type="protein sequence ID" value="DAB35819.1"/>
    <property type="molecule type" value="Genomic_DNA"/>
</dbReference>
<dbReference type="InterPro" id="IPR000160">
    <property type="entry name" value="GGDEF_dom"/>
</dbReference>
<feature type="domain" description="GGDEF" evidence="2">
    <location>
        <begin position="263"/>
        <end position="393"/>
    </location>
</feature>
<dbReference type="InterPro" id="IPR043128">
    <property type="entry name" value="Rev_trsase/Diguanyl_cyclase"/>
</dbReference>
<name>A0A2D3WFG1_9BACT</name>
<dbReference type="CDD" id="cd01949">
    <property type="entry name" value="GGDEF"/>
    <property type="match status" value="1"/>
</dbReference>
<dbReference type="PROSITE" id="PS50887">
    <property type="entry name" value="GGDEF"/>
    <property type="match status" value="1"/>
</dbReference>
<reference evidence="3 4" key="1">
    <citation type="journal article" date="2017" name="Front. Microbiol.">
        <title>Comparative Genomic Analysis of the Class Epsilonproteobacteria and Proposed Reclassification to Epsilonbacteraeota (phyl. nov.).</title>
        <authorList>
            <person name="Waite D.W."/>
            <person name="Vanwonterghem I."/>
            <person name="Rinke C."/>
            <person name="Parks D.H."/>
            <person name="Zhang Y."/>
            <person name="Takai K."/>
            <person name="Sievert S.M."/>
            <person name="Simon J."/>
            <person name="Campbell B.J."/>
            <person name="Hanson T.E."/>
            <person name="Woyke T."/>
            <person name="Klotz M.G."/>
            <person name="Hugenholtz P."/>
        </authorList>
    </citation>
    <scope>NUCLEOTIDE SEQUENCE [LARGE SCALE GENOMIC DNA]</scope>
    <source>
        <strain evidence="3">UBA11420</strain>
    </source>
</reference>
<feature type="transmembrane region" description="Helical" evidence="1">
    <location>
        <begin position="67"/>
        <end position="85"/>
    </location>
</feature>
<evidence type="ECO:0000313" key="3">
    <source>
        <dbReference type="EMBL" id="DAB35819.1"/>
    </source>
</evidence>
<feature type="transmembrane region" description="Helical" evidence="1">
    <location>
        <begin position="183"/>
        <end position="204"/>
    </location>
</feature>
<feature type="transmembrane region" description="Helical" evidence="1">
    <location>
        <begin position="106"/>
        <end position="124"/>
    </location>
</feature>
<dbReference type="Gene3D" id="3.30.70.270">
    <property type="match status" value="1"/>
</dbReference>
<protein>
    <recommendedName>
        <fullName evidence="2">GGDEF domain-containing protein</fullName>
    </recommendedName>
</protein>
<feature type="transmembrane region" description="Helical" evidence="1">
    <location>
        <begin position="130"/>
        <end position="150"/>
    </location>
</feature>